<dbReference type="Gene3D" id="1.10.10.10">
    <property type="entry name" value="Winged helix-like DNA-binding domain superfamily/Winged helix DNA-binding domain"/>
    <property type="match status" value="1"/>
</dbReference>
<gene>
    <name evidence="2" type="ORF">KME65_18585</name>
</gene>
<protein>
    <submittedName>
        <fullName evidence="2">FeoC-like transcriptional regulator</fullName>
    </submittedName>
</protein>
<evidence type="ECO:0000259" key="1">
    <source>
        <dbReference type="Pfam" id="PF09012"/>
    </source>
</evidence>
<dbReference type="InterPro" id="IPR036388">
    <property type="entry name" value="WH-like_DNA-bd_sf"/>
</dbReference>
<feature type="domain" description="Transcriptional regulator HTH-type FeoC" evidence="1">
    <location>
        <begin position="2"/>
        <end position="69"/>
    </location>
</feature>
<name>A0A944ME31_9GAMM</name>
<sequence length="73" mass="8253">MMLSSIRDYLSRRGQATLADIALHVDAEPDAVRGMLQQWVRKGRVEQRKVEAACGTSCQRCTPAAMELYIWRG</sequence>
<proteinExistence type="predicted"/>
<reference evidence="2 3" key="1">
    <citation type="submission" date="2021-05" db="EMBL/GenBank/DDBJ databases">
        <title>Genetic and Functional Diversity in Clade A Lucinid endosymbionts from the Bahamas.</title>
        <authorList>
            <person name="Giani N.M."/>
            <person name="Engel A.S."/>
            <person name="Campbell B.J."/>
        </authorList>
    </citation>
    <scope>NUCLEOTIDE SEQUENCE [LARGE SCALE GENOMIC DNA]</scope>
    <source>
        <strain evidence="2">LUC16012Gg_MoonRockCtena</strain>
    </source>
</reference>
<dbReference type="Proteomes" id="UP000770889">
    <property type="component" value="Unassembled WGS sequence"/>
</dbReference>
<dbReference type="InterPro" id="IPR015102">
    <property type="entry name" value="Tscrpt_reg_HTH_FeoC"/>
</dbReference>
<organism evidence="2 3">
    <name type="scientific">Candidatus Thiodiazotropha taylori</name>
    <dbReference type="NCBI Taxonomy" id="2792791"/>
    <lineage>
        <taxon>Bacteria</taxon>
        <taxon>Pseudomonadati</taxon>
        <taxon>Pseudomonadota</taxon>
        <taxon>Gammaproteobacteria</taxon>
        <taxon>Chromatiales</taxon>
        <taxon>Sedimenticolaceae</taxon>
        <taxon>Candidatus Thiodiazotropha</taxon>
    </lineage>
</organism>
<dbReference type="InterPro" id="IPR036390">
    <property type="entry name" value="WH_DNA-bd_sf"/>
</dbReference>
<dbReference type="EMBL" id="JAHHGM010000024">
    <property type="protein sequence ID" value="MBT2990969.1"/>
    <property type="molecule type" value="Genomic_DNA"/>
</dbReference>
<evidence type="ECO:0000313" key="2">
    <source>
        <dbReference type="EMBL" id="MBT2990969.1"/>
    </source>
</evidence>
<accession>A0A944ME31</accession>
<dbReference type="Pfam" id="PF09012">
    <property type="entry name" value="FeoC"/>
    <property type="match status" value="1"/>
</dbReference>
<evidence type="ECO:0000313" key="3">
    <source>
        <dbReference type="Proteomes" id="UP000770889"/>
    </source>
</evidence>
<dbReference type="SUPFAM" id="SSF46785">
    <property type="entry name" value="Winged helix' DNA-binding domain"/>
    <property type="match status" value="1"/>
</dbReference>
<dbReference type="AlphaFoldDB" id="A0A944ME31"/>
<comment type="caution">
    <text evidence="2">The sequence shown here is derived from an EMBL/GenBank/DDBJ whole genome shotgun (WGS) entry which is preliminary data.</text>
</comment>